<reference evidence="5 6" key="1">
    <citation type="submission" date="2019-05" db="EMBL/GenBank/DDBJ databases">
        <title>Genome sequencing of F202Z8.</title>
        <authorList>
            <person name="Kwon Y.M."/>
        </authorList>
    </citation>
    <scope>NUCLEOTIDE SEQUENCE [LARGE SCALE GENOMIC DNA]</scope>
    <source>
        <strain evidence="5 6">F202Z8</strain>
    </source>
</reference>
<dbReference type="GO" id="GO:0006508">
    <property type="term" value="P:proteolysis"/>
    <property type="evidence" value="ECO:0007669"/>
    <property type="project" value="UniProtKB-KW"/>
</dbReference>
<dbReference type="AlphaFoldDB" id="A0A5B7SN95"/>
<keyword evidence="6" id="KW-1185">Reference proteome</keyword>
<comment type="cofactor">
    <cofactor evidence="1">
        <name>Zn(2+)</name>
        <dbReference type="ChEBI" id="CHEBI:29105"/>
    </cofactor>
</comment>
<dbReference type="InterPro" id="IPR012548">
    <property type="entry name" value="MATCAP"/>
</dbReference>
<accession>A0A5B7SN95</accession>
<evidence type="ECO:0000256" key="1">
    <source>
        <dbReference type="ARBA" id="ARBA00001947"/>
    </source>
</evidence>
<dbReference type="Proteomes" id="UP000310017">
    <property type="component" value="Chromosome"/>
</dbReference>
<keyword evidence="2" id="KW-0645">Protease</keyword>
<name>A0A5B7SN95_9FLAO</name>
<dbReference type="SMART" id="SM01154">
    <property type="entry name" value="DUF1704"/>
    <property type="match status" value="1"/>
</dbReference>
<evidence type="ECO:0000313" key="6">
    <source>
        <dbReference type="Proteomes" id="UP000310017"/>
    </source>
</evidence>
<organism evidence="5 6">
    <name type="scientific">Aggregatimonas sangjinii</name>
    <dbReference type="NCBI Taxonomy" id="2583587"/>
    <lineage>
        <taxon>Bacteria</taxon>
        <taxon>Pseudomonadati</taxon>
        <taxon>Bacteroidota</taxon>
        <taxon>Flavobacteriia</taxon>
        <taxon>Flavobacteriales</taxon>
        <taxon>Flavobacteriaceae</taxon>
        <taxon>Aggregatimonas</taxon>
    </lineage>
</organism>
<dbReference type="KEGG" id="asag:FGM00_07695"/>
<keyword evidence="4" id="KW-0482">Metalloprotease</keyword>
<proteinExistence type="predicted"/>
<dbReference type="GO" id="GO:0080164">
    <property type="term" value="P:regulation of nitric oxide metabolic process"/>
    <property type="evidence" value="ECO:0007669"/>
    <property type="project" value="TreeGrafter"/>
</dbReference>
<dbReference type="PANTHER" id="PTHR31817">
    <property type="match status" value="1"/>
</dbReference>
<dbReference type="RefSeq" id="WP_138852334.1">
    <property type="nucleotide sequence ID" value="NZ_CP040710.1"/>
</dbReference>
<dbReference type="Pfam" id="PF08014">
    <property type="entry name" value="MATCAP"/>
    <property type="match status" value="1"/>
</dbReference>
<keyword evidence="3" id="KW-0378">Hydrolase</keyword>
<evidence type="ECO:0000256" key="4">
    <source>
        <dbReference type="ARBA" id="ARBA00023049"/>
    </source>
</evidence>
<evidence type="ECO:0000256" key="2">
    <source>
        <dbReference type="ARBA" id="ARBA00022670"/>
    </source>
</evidence>
<gene>
    <name evidence="5" type="ORF">FGM00_07695</name>
</gene>
<evidence type="ECO:0000313" key="5">
    <source>
        <dbReference type="EMBL" id="QCW99986.1"/>
    </source>
</evidence>
<protein>
    <submittedName>
        <fullName evidence="5">DUF1704 domain-containing protein</fullName>
    </submittedName>
</protein>
<evidence type="ECO:0000256" key="3">
    <source>
        <dbReference type="ARBA" id="ARBA00022801"/>
    </source>
</evidence>
<sequence length="607" mass="69827">MIQKKTVQSVCKKLLEERTVNQKLPKDGILHIDKLLPYICVYRYKEVDPYFSGLLKTQASYLIIEDSIDITVLLEQIARTISKKLKAFLILESWPLRANHQSEFVIHCQDDKIPATISALEKGFAEMREIYPETSVQVVDSSQRHPQRLEELMGSIVSKESACMVVGIAVPTLYERREENEVYSLFYRKFHSKFSEVIKRAAYEFVRVQTTNPFNHYLMLGKTNLDGITLKADRELATISEGMSFLLRTTPVNSTSEWRKFEKNGFSKNPSFNYRLITIDPEKKKRKLYDIPLDKVEDPTLAFILRDKRLEIEKQLTMLEERGTDNFRFIGESLYGKIAPEVLHAGRKILEKHPTGEDPEVLKKFDCHQFAERAKDEMDYYQSQFPDLKLSLEIRKDVAGIMVSKTKLLINDQFSMDADRCDALIQHEIATHILTYCNGKGQPLRQMYAGFAGYDQLQEGLAVLAEYLVDGLTVNRMRLLAARVVAVDSLVSGVDFIKTFELLREQHNFPDRVAYYITMRVYRGGGLVKDAVYLAGLMNVLEYLGQGGKLETLYTGKFNITHVELIEELLHRGVLKYPTLPRFLERDAVKKRLKKVSEGISVTDLLD</sequence>
<dbReference type="EMBL" id="CP040710">
    <property type="protein sequence ID" value="QCW99986.1"/>
    <property type="molecule type" value="Genomic_DNA"/>
</dbReference>
<dbReference type="PANTHER" id="PTHR31817:SF0">
    <property type="entry name" value="CHROMOSOME UNDETERMINED SCAFFOLD_67, WHOLE GENOME SHOTGUN SEQUENCE"/>
    <property type="match status" value="1"/>
</dbReference>
<dbReference type="GO" id="GO:0008237">
    <property type="term" value="F:metallopeptidase activity"/>
    <property type="evidence" value="ECO:0007669"/>
    <property type="project" value="UniProtKB-KW"/>
</dbReference>
<dbReference type="OrthoDB" id="9785840at2"/>